<reference evidence="1 2" key="1">
    <citation type="journal article" date="2015" name="Microbes Environ.">
        <title>Distribution and evolution of nitrogen fixation genes in the phylum bacteroidetes.</title>
        <authorList>
            <person name="Inoue J."/>
            <person name="Oshima K."/>
            <person name="Suda W."/>
            <person name="Sakamoto M."/>
            <person name="Iino T."/>
            <person name="Noda S."/>
            <person name="Hongoh Y."/>
            <person name="Hattori M."/>
            <person name="Ohkuma M."/>
        </authorList>
    </citation>
    <scope>NUCLEOTIDE SEQUENCE [LARGE SCALE GENOMIC DNA]</scope>
    <source>
        <strain evidence="1">JCM 15548</strain>
    </source>
</reference>
<comment type="caution">
    <text evidence="1">The sequence shown here is derived from an EMBL/GenBank/DDBJ whole genome shotgun (WGS) entry which is preliminary data.</text>
</comment>
<name>A0A0E9LU93_9BACT</name>
<evidence type="ECO:0000313" key="2">
    <source>
        <dbReference type="Proteomes" id="UP000032900"/>
    </source>
</evidence>
<keyword evidence="2" id="KW-1185">Reference proteome</keyword>
<dbReference type="STRING" id="1236989.JCM15548_1974"/>
<accession>A0A0E9LU93</accession>
<evidence type="ECO:0000313" key="1">
    <source>
        <dbReference type="EMBL" id="GAO28839.1"/>
    </source>
</evidence>
<sequence length="93" mass="10542">MVRHDFLKIRFFQTMTLWALLLAFPLHLLAQPNYRSARYSISDTLLVGAEINYPPYCVLNAHGKADGFSIELLKAVADASGYIWFSKAEYGLT</sequence>
<dbReference type="SUPFAM" id="SSF53850">
    <property type="entry name" value="Periplasmic binding protein-like II"/>
    <property type="match status" value="1"/>
</dbReference>
<gene>
    <name evidence="1" type="ORF">JCM15548_1974</name>
</gene>
<proteinExistence type="predicted"/>
<protein>
    <submittedName>
        <fullName evidence="1">Uncharacterized protein</fullName>
    </submittedName>
</protein>
<organism evidence="1 2">
    <name type="scientific">Geofilum rubicundum JCM 15548</name>
    <dbReference type="NCBI Taxonomy" id="1236989"/>
    <lineage>
        <taxon>Bacteria</taxon>
        <taxon>Pseudomonadati</taxon>
        <taxon>Bacteroidota</taxon>
        <taxon>Bacteroidia</taxon>
        <taxon>Marinilabiliales</taxon>
        <taxon>Marinilabiliaceae</taxon>
        <taxon>Geofilum</taxon>
    </lineage>
</organism>
<dbReference type="Gene3D" id="3.40.190.10">
    <property type="entry name" value="Periplasmic binding protein-like II"/>
    <property type="match status" value="1"/>
</dbReference>
<dbReference type="EMBL" id="BAZW01000005">
    <property type="protein sequence ID" value="GAO28839.1"/>
    <property type="molecule type" value="Genomic_DNA"/>
</dbReference>
<dbReference type="Proteomes" id="UP000032900">
    <property type="component" value="Unassembled WGS sequence"/>
</dbReference>
<dbReference type="AlphaFoldDB" id="A0A0E9LU93"/>